<evidence type="ECO:0000256" key="1">
    <source>
        <dbReference type="ARBA" id="ARBA00005836"/>
    </source>
</evidence>
<dbReference type="Proteomes" id="UP001056209">
    <property type="component" value="Chromosome"/>
</dbReference>
<evidence type="ECO:0000256" key="3">
    <source>
        <dbReference type="ARBA" id="ARBA00022801"/>
    </source>
</evidence>
<evidence type="ECO:0000256" key="2">
    <source>
        <dbReference type="ARBA" id="ARBA00022670"/>
    </source>
</evidence>
<dbReference type="EMBL" id="CP097753">
    <property type="protein sequence ID" value="URJ27900.1"/>
    <property type="molecule type" value="Genomic_DNA"/>
</dbReference>
<feature type="domain" description="Metalloprotease TldD/E C-terminal" evidence="7">
    <location>
        <begin position="257"/>
        <end position="490"/>
    </location>
</feature>
<dbReference type="Pfam" id="PF19289">
    <property type="entry name" value="PmbA_TldD_3rd"/>
    <property type="match status" value="1"/>
</dbReference>
<dbReference type="PANTHER" id="PTHR30624:SF4">
    <property type="entry name" value="METALLOPROTEASE TLDD"/>
    <property type="match status" value="1"/>
</dbReference>
<feature type="domain" description="Metalloprotease TldD/E central" evidence="8">
    <location>
        <begin position="136"/>
        <end position="248"/>
    </location>
</feature>
<evidence type="ECO:0000259" key="8">
    <source>
        <dbReference type="Pfam" id="PF19290"/>
    </source>
</evidence>
<dbReference type="InterPro" id="IPR025502">
    <property type="entry name" value="TldD"/>
</dbReference>
<dbReference type="GO" id="GO:0006508">
    <property type="term" value="P:proteolysis"/>
    <property type="evidence" value="ECO:0007669"/>
    <property type="project" value="UniProtKB-KW"/>
</dbReference>
<evidence type="ECO:0000313" key="10">
    <source>
        <dbReference type="Proteomes" id="UP001056209"/>
    </source>
</evidence>
<name>A0A9Q8TWE6_9ENTR</name>
<dbReference type="InterPro" id="IPR035068">
    <property type="entry name" value="TldD/PmbA_N"/>
</dbReference>
<accession>A0A9Q8TWE6</accession>
<comment type="similarity">
    <text evidence="1">Belongs to the peptidase U62 family.</text>
</comment>
<evidence type="ECO:0000256" key="5">
    <source>
        <dbReference type="ARBA" id="ARBA00025682"/>
    </source>
</evidence>
<reference evidence="9" key="1">
    <citation type="submission" date="2022-05" db="EMBL/GenBank/DDBJ databases">
        <title>Impact of host demography and evolutionary history on endosymbiont molecular evolution: a test in carpenter ants (Genus Camponotus) and their Blochmannia endosymbionts.</title>
        <authorList>
            <person name="Manthey J.D."/>
            <person name="Giron J.C."/>
            <person name="Hruska J.P."/>
        </authorList>
    </citation>
    <scope>NUCLEOTIDE SEQUENCE</scope>
    <source>
        <strain evidence="9">C-039</strain>
    </source>
</reference>
<dbReference type="InterPro" id="IPR045570">
    <property type="entry name" value="Metalloprtase-TldD/E_cen_dom"/>
</dbReference>
<organism evidence="9 10">
    <name type="scientific">Candidatus Blochmannia vicinus</name>
    <name type="common">nom. nud.</name>
    <dbReference type="NCBI Taxonomy" id="251540"/>
    <lineage>
        <taxon>Bacteria</taxon>
        <taxon>Pseudomonadati</taxon>
        <taxon>Pseudomonadota</taxon>
        <taxon>Gammaproteobacteria</taxon>
        <taxon>Enterobacterales</taxon>
        <taxon>Enterobacteriaceae</taxon>
        <taxon>ant endosymbionts</taxon>
        <taxon>Candidatus Blochmanniella</taxon>
    </lineage>
</organism>
<keyword evidence="3 9" id="KW-0378">Hydrolase</keyword>
<keyword evidence="2" id="KW-0645">Protease</keyword>
<dbReference type="NCBIfam" id="NF008006">
    <property type="entry name" value="PRK10735.1"/>
    <property type="match status" value="1"/>
</dbReference>
<dbReference type="InterPro" id="IPR036059">
    <property type="entry name" value="TldD/PmbA_sf"/>
</dbReference>
<evidence type="ECO:0000313" key="9">
    <source>
        <dbReference type="EMBL" id="URJ27900.1"/>
    </source>
</evidence>
<comment type="function">
    <text evidence="5">Metalloprotease involved in CcdA degradation. Suppresses the inhibitory activity of the carbon storage regulator (CsrA).</text>
</comment>
<protein>
    <submittedName>
        <fullName evidence="9">Metalloprotease TldD</fullName>
        <ecNumber evidence="9">3.4.24.-</ecNumber>
    </submittedName>
</protein>
<dbReference type="AlphaFoldDB" id="A0A9Q8TWE6"/>
<evidence type="ECO:0000259" key="7">
    <source>
        <dbReference type="Pfam" id="PF19289"/>
    </source>
</evidence>
<proteinExistence type="inferred from homology"/>
<dbReference type="InterPro" id="IPR002510">
    <property type="entry name" value="Metalloprtase-TldD/E_N"/>
</dbReference>
<dbReference type="Pfam" id="PF19290">
    <property type="entry name" value="PmbA_TldD_2nd"/>
    <property type="match status" value="1"/>
</dbReference>
<evidence type="ECO:0000259" key="6">
    <source>
        <dbReference type="Pfam" id="PF01523"/>
    </source>
</evidence>
<feature type="domain" description="Metalloprotease TldD/E N-terminal" evidence="6">
    <location>
        <begin position="36"/>
        <end position="91"/>
    </location>
</feature>
<dbReference type="PANTHER" id="PTHR30624">
    <property type="entry name" value="UNCHARACTERIZED PROTEIN TLDD AND PMBA"/>
    <property type="match status" value="1"/>
</dbReference>
<dbReference type="PIRSF" id="PIRSF004919">
    <property type="entry name" value="TldD"/>
    <property type="match status" value="1"/>
</dbReference>
<keyword evidence="4 9" id="KW-0482">Metalloprotease</keyword>
<dbReference type="Pfam" id="PF01523">
    <property type="entry name" value="PmbA_TldD_1st"/>
    <property type="match status" value="1"/>
</dbReference>
<dbReference type="EC" id="3.4.24.-" evidence="9"/>
<dbReference type="SUPFAM" id="SSF111283">
    <property type="entry name" value="Putative modulator of DNA gyrase, PmbA/TldD"/>
    <property type="match status" value="1"/>
</dbReference>
<dbReference type="InterPro" id="IPR045569">
    <property type="entry name" value="Metalloprtase-TldD/E_C"/>
</dbReference>
<dbReference type="InterPro" id="IPR051463">
    <property type="entry name" value="Peptidase_U62_metallo"/>
</dbReference>
<gene>
    <name evidence="9" type="primary">tldD</name>
    <name evidence="9" type="ORF">M9393_01730</name>
</gene>
<sequence length="493" mass="53593">MNLDLVSEQLLIPNKLQHNDLSYLLNMTEKFQVDYADLYFQSRIHETWTLEDSIIKSGSYAIDQGAGVRVITGEKTGFAYTDQLNLDALICSMKAATSITNERHRNNTVIVAPTKNKHISSTHQYYYPLMYSYINPLSTVSKEEKIELLMRIDKIARTTDSRVKQVSANLSGVYEQILVTATDGTLAADIRPLVRLSILVQVEQNGKREQGISGGGGRFGYDFFNSIIEGETKADHWAKDAVRMGLINLESIAAPAGVMTVVLGSGWPGILLHEAVGHGLEGDFNRRGSSVFTNKIGNIVASELCTIVDDATLKELRGSLTIDDEGVPGQYNILIKNGILIGYMQDKLNAKLMGCNPTGNGRRQSYATLPMPRMTNTYMLAGQSTPEEIINSVDYGVYASNFDGGQVDITSGKFVFSASEAFLIEKGHITKSIKGATLIGSGIEIMKNISMVGNDLSLDKGVGTCIKNGQSIPVGVGQPTIKLNKITVGGTTS</sequence>
<dbReference type="Gene3D" id="3.30.2290.10">
    <property type="entry name" value="PmbA/TldD superfamily"/>
    <property type="match status" value="1"/>
</dbReference>
<dbReference type="GO" id="GO:0005829">
    <property type="term" value="C:cytosol"/>
    <property type="evidence" value="ECO:0007669"/>
    <property type="project" value="TreeGrafter"/>
</dbReference>
<evidence type="ECO:0000256" key="4">
    <source>
        <dbReference type="ARBA" id="ARBA00023049"/>
    </source>
</evidence>
<dbReference type="RefSeq" id="WP_250248264.1">
    <property type="nucleotide sequence ID" value="NZ_CP097753.1"/>
</dbReference>
<dbReference type="GO" id="GO:0008237">
    <property type="term" value="F:metallopeptidase activity"/>
    <property type="evidence" value="ECO:0007669"/>
    <property type="project" value="UniProtKB-KW"/>
</dbReference>